<feature type="transmembrane region" description="Helical" evidence="6">
    <location>
        <begin position="308"/>
        <end position="328"/>
    </location>
</feature>
<feature type="transmembrane region" description="Helical" evidence="6">
    <location>
        <begin position="372"/>
        <end position="397"/>
    </location>
</feature>
<keyword evidence="4 6" id="KW-1133">Transmembrane helix</keyword>
<dbReference type="PANTHER" id="PTHR30071:SF1">
    <property type="entry name" value="CYTOCHROME B_B6 PROTEIN-RELATED"/>
    <property type="match status" value="1"/>
</dbReference>
<evidence type="ECO:0000313" key="8">
    <source>
        <dbReference type="EMBL" id="MFC4767315.1"/>
    </source>
</evidence>
<feature type="transmembrane region" description="Helical" evidence="6">
    <location>
        <begin position="48"/>
        <end position="70"/>
    </location>
</feature>
<feature type="transmembrane region" description="Helical" evidence="6">
    <location>
        <begin position="6"/>
        <end position="27"/>
    </location>
</feature>
<evidence type="ECO:0000259" key="7">
    <source>
        <dbReference type="Pfam" id="PF01578"/>
    </source>
</evidence>
<accession>A0ABV9Q3T7</accession>
<name>A0ABV9Q3T7_9BACL</name>
<feature type="transmembrane region" description="Helical" evidence="6">
    <location>
        <begin position="262"/>
        <end position="279"/>
    </location>
</feature>
<dbReference type="EMBL" id="JBHSHC010000052">
    <property type="protein sequence ID" value="MFC4767315.1"/>
    <property type="molecule type" value="Genomic_DNA"/>
</dbReference>
<dbReference type="PANTHER" id="PTHR30071">
    <property type="entry name" value="HEME EXPORTER PROTEIN C"/>
    <property type="match status" value="1"/>
</dbReference>
<evidence type="ECO:0000256" key="2">
    <source>
        <dbReference type="ARBA" id="ARBA00022692"/>
    </source>
</evidence>
<dbReference type="InterPro" id="IPR002541">
    <property type="entry name" value="Cyt_c_assembly"/>
</dbReference>
<dbReference type="Pfam" id="PF01578">
    <property type="entry name" value="Cytochrom_C_asm"/>
    <property type="match status" value="2"/>
</dbReference>
<feature type="domain" description="Cytochrome c assembly protein" evidence="7">
    <location>
        <begin position="77"/>
        <end position="197"/>
    </location>
</feature>
<keyword evidence="3" id="KW-0201">Cytochrome c-type biogenesis</keyword>
<comment type="subcellular location">
    <subcellularLocation>
        <location evidence="1">Membrane</location>
        <topology evidence="1">Multi-pass membrane protein</topology>
    </subcellularLocation>
</comment>
<evidence type="ECO:0000256" key="3">
    <source>
        <dbReference type="ARBA" id="ARBA00022748"/>
    </source>
</evidence>
<feature type="transmembrane region" description="Helical" evidence="6">
    <location>
        <begin position="138"/>
        <end position="168"/>
    </location>
</feature>
<keyword evidence="9" id="KW-1185">Reference proteome</keyword>
<feature type="transmembrane region" description="Helical" evidence="6">
    <location>
        <begin position="105"/>
        <end position="123"/>
    </location>
</feature>
<keyword evidence="5 6" id="KW-0472">Membrane</keyword>
<evidence type="ECO:0000256" key="5">
    <source>
        <dbReference type="ARBA" id="ARBA00023136"/>
    </source>
</evidence>
<evidence type="ECO:0000256" key="4">
    <source>
        <dbReference type="ARBA" id="ARBA00022989"/>
    </source>
</evidence>
<feature type="transmembrane region" description="Helical" evidence="6">
    <location>
        <begin position="82"/>
        <end position="100"/>
    </location>
</feature>
<dbReference type="InterPro" id="IPR017562">
    <property type="entry name" value="Cyt_c_biogenesis_CcsA"/>
</dbReference>
<keyword evidence="2 6" id="KW-0812">Transmembrane</keyword>
<protein>
    <submittedName>
        <fullName evidence="8">C-type cytochrome biogenesis protein CcsB</fullName>
    </submittedName>
</protein>
<dbReference type="Proteomes" id="UP001596002">
    <property type="component" value="Unassembled WGS sequence"/>
</dbReference>
<feature type="transmembrane region" description="Helical" evidence="6">
    <location>
        <begin position="343"/>
        <end position="360"/>
    </location>
</feature>
<organism evidence="8 9">
    <name type="scientific">Effusibacillus consociatus</name>
    <dbReference type="NCBI Taxonomy" id="1117041"/>
    <lineage>
        <taxon>Bacteria</taxon>
        <taxon>Bacillati</taxon>
        <taxon>Bacillota</taxon>
        <taxon>Bacilli</taxon>
        <taxon>Bacillales</taxon>
        <taxon>Alicyclobacillaceae</taxon>
        <taxon>Effusibacillus</taxon>
    </lineage>
</organism>
<reference evidence="9" key="1">
    <citation type="journal article" date="2019" name="Int. J. Syst. Evol. Microbiol.">
        <title>The Global Catalogue of Microorganisms (GCM) 10K type strain sequencing project: providing services to taxonomists for standard genome sequencing and annotation.</title>
        <authorList>
            <consortium name="The Broad Institute Genomics Platform"/>
            <consortium name="The Broad Institute Genome Sequencing Center for Infectious Disease"/>
            <person name="Wu L."/>
            <person name="Ma J."/>
        </authorList>
    </citation>
    <scope>NUCLEOTIDE SEQUENCE [LARGE SCALE GENOMIC DNA]</scope>
    <source>
        <strain evidence="9">WYCCWR 12678</strain>
    </source>
</reference>
<gene>
    <name evidence="8" type="primary">ccsB</name>
    <name evidence="8" type="ORF">ACFO8Q_08055</name>
</gene>
<dbReference type="InterPro" id="IPR045062">
    <property type="entry name" value="Cyt_c_biogenesis_CcsA/CcmC"/>
</dbReference>
<feature type="transmembrane region" description="Helical" evidence="6">
    <location>
        <begin position="180"/>
        <end position="201"/>
    </location>
</feature>
<sequence>MYLEISAWCYWLAFFGYLLASILYVVGVTGRKIKIKNGEAAANIWTRWGYVAAVTAVLVQLAGFITRWIGSGHAPTSNMYEYMSFWAWCIMLAFVGISAFYKFPILGAFAAPTALAVLGYANVFPDETQTLIPALKSYWLYIHVTTAALGEGVLTIAFAAGLMHLLVITDVNQWNRKSKALEFVVFLFIALVGFVLISLVFKFQHYQAVEQVTGNVYKLPPLIGPTGTEPGSLGNFLGIPLPAFTVPSWMTGVKAAVKLNTLVWSLLSAVVLYVLLRLLNGRKPLVLKVSKWVQGLDAPSLDELSYRAVAIGYPIFTLGALVFAMIWAQEAWGSYWQWDPKETWALITWLYYTAYLHLRLQRGWEGERASWLAVAGFVVILFLLVGVNFLIVGLHAYA</sequence>
<evidence type="ECO:0000313" key="9">
    <source>
        <dbReference type="Proteomes" id="UP001596002"/>
    </source>
</evidence>
<proteinExistence type="predicted"/>
<comment type="caution">
    <text evidence="8">The sequence shown here is derived from an EMBL/GenBank/DDBJ whole genome shotgun (WGS) entry which is preliminary data.</text>
</comment>
<evidence type="ECO:0000256" key="1">
    <source>
        <dbReference type="ARBA" id="ARBA00004141"/>
    </source>
</evidence>
<feature type="domain" description="Cytochrome c assembly protein" evidence="7">
    <location>
        <begin position="265"/>
        <end position="395"/>
    </location>
</feature>
<evidence type="ECO:0000256" key="6">
    <source>
        <dbReference type="SAM" id="Phobius"/>
    </source>
</evidence>
<dbReference type="RefSeq" id="WP_380025231.1">
    <property type="nucleotide sequence ID" value="NZ_JBHSHC010000052.1"/>
</dbReference>
<dbReference type="NCBIfam" id="TIGR03144">
    <property type="entry name" value="cytochr_II_ccsB"/>
    <property type="match status" value="1"/>
</dbReference>